<dbReference type="OrthoDB" id="9813836at2"/>
<dbReference type="PROSITE" id="PS50240">
    <property type="entry name" value="TRYPSIN_DOM"/>
    <property type="match status" value="1"/>
</dbReference>
<dbReference type="EMBL" id="CP039268">
    <property type="protein sequence ID" value="QGU33728.1"/>
    <property type="molecule type" value="Genomic_DNA"/>
</dbReference>
<keyword evidence="4" id="KW-1185">Reference proteome</keyword>
<dbReference type="CDD" id="cd00190">
    <property type="entry name" value="Tryp_SPc"/>
    <property type="match status" value="1"/>
</dbReference>
<dbReference type="SMART" id="SM00020">
    <property type="entry name" value="Tryp_SPc"/>
    <property type="match status" value="1"/>
</dbReference>
<dbReference type="AlphaFoldDB" id="A0A6I6EAT4"/>
<feature type="domain" description="Peptidase S1" evidence="2">
    <location>
        <begin position="492"/>
        <end position="786"/>
    </location>
</feature>
<dbReference type="Gene3D" id="2.40.10.10">
    <property type="entry name" value="Trypsin-like serine proteases"/>
    <property type="match status" value="3"/>
</dbReference>
<dbReference type="KEGG" id="ttp:E6P07_12535"/>
<dbReference type="PANTHER" id="PTHR24256">
    <property type="entry name" value="TRYPTASE-RELATED"/>
    <property type="match status" value="1"/>
</dbReference>
<dbReference type="InterPro" id="IPR018114">
    <property type="entry name" value="TRYPSIN_HIS"/>
</dbReference>
<dbReference type="SUPFAM" id="SSF50494">
    <property type="entry name" value="Trypsin-like serine proteases"/>
    <property type="match status" value="2"/>
</dbReference>
<dbReference type="PRINTS" id="PR00722">
    <property type="entry name" value="CHYMOTRYPSIN"/>
</dbReference>
<keyword evidence="3" id="KW-0378">Hydrolase</keyword>
<evidence type="ECO:0000259" key="2">
    <source>
        <dbReference type="PROSITE" id="PS50240"/>
    </source>
</evidence>
<keyword evidence="3" id="KW-0645">Protease</keyword>
<dbReference type="InterPro" id="IPR051487">
    <property type="entry name" value="Ser/Thr_Proteases_Immune/Dev"/>
</dbReference>
<evidence type="ECO:0000313" key="3">
    <source>
        <dbReference type="EMBL" id="QGU33728.1"/>
    </source>
</evidence>
<dbReference type="Proteomes" id="UP000426424">
    <property type="component" value="Chromosome"/>
</dbReference>
<dbReference type="GO" id="GO:0006508">
    <property type="term" value="P:proteolysis"/>
    <property type="evidence" value="ECO:0007669"/>
    <property type="project" value="UniProtKB-KW"/>
</dbReference>
<dbReference type="Pfam" id="PF18998">
    <property type="entry name" value="Flg_new_2"/>
    <property type="match status" value="1"/>
</dbReference>
<dbReference type="InterPro" id="IPR044060">
    <property type="entry name" value="Bacterial_rp_domain"/>
</dbReference>
<dbReference type="Pfam" id="PF00089">
    <property type="entry name" value="Trypsin"/>
    <property type="match status" value="1"/>
</dbReference>
<dbReference type="InterPro" id="IPR001314">
    <property type="entry name" value="Peptidase_S1A"/>
</dbReference>
<dbReference type="PROSITE" id="PS00134">
    <property type="entry name" value="TRYPSIN_HIS"/>
    <property type="match status" value="1"/>
</dbReference>
<reference evidence="3 4" key="1">
    <citation type="submission" date="2019-12" db="EMBL/GenBank/DDBJ databases">
        <title>The complete genome of the thermophilic, anoxygenic phototrophic gammaproteobacterium Thermochromatium tepidum.</title>
        <authorList>
            <person name="Sattley W.M."/>
            <person name="Swingley W.D."/>
            <person name="Burchell B.M."/>
            <person name="Gurbani S.A."/>
            <person name="Kujawa C.M."/>
            <person name="Nuccio D.A."/>
            <person name="Schladweiler J."/>
            <person name="Shaffer K.N."/>
            <person name="Stokes L.M."/>
            <person name="Touchman J.W."/>
            <person name="Blankenship R.E."/>
            <person name="Madigan M.T."/>
        </authorList>
    </citation>
    <scope>NUCLEOTIDE SEQUENCE [LARGE SCALE GENOMIC DNA]</scope>
    <source>
        <strain evidence="3 4">ATCC 43061</strain>
    </source>
</reference>
<dbReference type="InterPro" id="IPR009003">
    <property type="entry name" value="Peptidase_S1_PA"/>
</dbReference>
<gene>
    <name evidence="3" type="ORF">E6P07_12535</name>
</gene>
<organism evidence="3 4">
    <name type="scientific">Thermochromatium tepidum ATCC 43061</name>
    <dbReference type="NCBI Taxonomy" id="316276"/>
    <lineage>
        <taxon>Bacteria</taxon>
        <taxon>Pseudomonadati</taxon>
        <taxon>Pseudomonadota</taxon>
        <taxon>Gammaproteobacteria</taxon>
        <taxon>Chromatiales</taxon>
        <taxon>Chromatiaceae</taxon>
        <taxon>Thermochromatium</taxon>
    </lineage>
</organism>
<dbReference type="InterPro" id="IPR043504">
    <property type="entry name" value="Peptidase_S1_PA_chymotrypsin"/>
</dbReference>
<proteinExistence type="predicted"/>
<keyword evidence="1" id="KW-1015">Disulfide bond</keyword>
<evidence type="ECO:0000256" key="1">
    <source>
        <dbReference type="ARBA" id="ARBA00023157"/>
    </source>
</evidence>
<dbReference type="GO" id="GO:0004252">
    <property type="term" value="F:serine-type endopeptidase activity"/>
    <property type="evidence" value="ECO:0007669"/>
    <property type="project" value="InterPro"/>
</dbReference>
<dbReference type="FunFam" id="2.40.10.10:FF:000068">
    <property type="entry name" value="transmembrane protease serine 2"/>
    <property type="match status" value="1"/>
</dbReference>
<name>A0A6I6EAT4_THETI</name>
<protein>
    <submittedName>
        <fullName evidence="3">Trypsin-like serine protease</fullName>
    </submittedName>
</protein>
<dbReference type="InterPro" id="IPR001254">
    <property type="entry name" value="Trypsin_dom"/>
</dbReference>
<sequence length="868" mass="93543">MPGCLKNRSLVMDRNTLTGRLIPILLLVVSGAVSAAEVQLQPPGVANQASSTPISTVTAQQLRGRLGLAPSSAAATLALTDEDKKRLSLNAEAAVSGKPFMVGAVKPIDIAIDLKPIDVKSMGDQTYSFAKGLVRVAEGKLNWVMRLDTVDSSGTRLLLDNIQLPKGAKIHLYNDAGDLHSYANVGERLWTHTFTGDQLYLQVEVAEEDSDAVRFTIASAMLRYPLPPEFCPNAPCIQDASCATATDWPEIDKVRKAVAYINFIEDGWGYACSAGLLADTDPNTTIPYLLTADHCVNDPDVAATVEAWFDYRTPDCNLGCQPVPPGTFTTLGATLIQNSSVDDHSLLLLDEPPPADAWYLGWTSTPVAWSNGAMLFRLSHPRRAPQSFSTHQVDSGIDPIQYCAATTLPRGAYIFSRNVVGAVEPGSSGAPLLTASGQVVGQAYGVCGFNIDDFCDSVSNVTVDGAFANYYQWVKPWLDPDMNNLPLSVHKIGGGDGRVTAIAVRAADDTPPATQPDPPSGPVESQPEWPWQARLTISTWRLNGDWTCGGSVVHPNWILTAAHCVVDDIDGRFTTVAPSAIEVRTGSSRPDCGGQVSKVKRIVKHPKFDPVTGDSDIALLELKEPVWAEPIRPVTCEREEALACINTRGLITGWGKAEMCEASGYSMTVLKGQEARIVSPNDCRQYEGDDRNIRITSNMICARSTPANGACQLEDGSPLVVSNKRGGYVQAGIVSWSRPNQGTLINRMTDPNDYTDRINDCTLLTDDRAVYTRLANYVDWMETTTGLDFSSDVGPGVIDCGGVCVGRYAKDTRVTLIAQPDHGSFFDGWQGACSGKDTTCEVSMTQAQSVKALFRPMQPRSLCAACTP</sequence>
<evidence type="ECO:0000313" key="4">
    <source>
        <dbReference type="Proteomes" id="UP000426424"/>
    </source>
</evidence>
<accession>A0A6I6EAT4</accession>